<gene>
    <name evidence="1" type="ORF">CASFOL_022709</name>
</gene>
<dbReference type="Proteomes" id="UP001632038">
    <property type="component" value="Unassembled WGS sequence"/>
</dbReference>
<evidence type="ECO:0000313" key="1">
    <source>
        <dbReference type="EMBL" id="KAL3633947.1"/>
    </source>
</evidence>
<dbReference type="Gene3D" id="2.40.50.140">
    <property type="entry name" value="Nucleic acid-binding proteins"/>
    <property type="match status" value="1"/>
</dbReference>
<dbReference type="PANTHER" id="PTHR31472:SF8">
    <property type="entry name" value="EXPRESSED PROTEIN"/>
    <property type="match status" value="1"/>
</dbReference>
<reference evidence="2" key="1">
    <citation type="journal article" date="2024" name="IScience">
        <title>Strigolactones Initiate the Formation of Haustorium-like Structures in Castilleja.</title>
        <authorList>
            <person name="Buerger M."/>
            <person name="Peterson D."/>
            <person name="Chory J."/>
        </authorList>
    </citation>
    <scope>NUCLEOTIDE SEQUENCE [LARGE SCALE GENOMIC DNA]</scope>
</reference>
<dbReference type="EMBL" id="JAVIJP010000029">
    <property type="protein sequence ID" value="KAL3633947.1"/>
    <property type="molecule type" value="Genomic_DNA"/>
</dbReference>
<accession>A0ABD3CZE2</accession>
<protein>
    <submittedName>
        <fullName evidence="1">Uncharacterized protein</fullName>
    </submittedName>
</protein>
<keyword evidence="2" id="KW-1185">Reference proteome</keyword>
<sequence>MLQILDKSVCLVKIDMFFKGRMRLTGDKWGRIVVTEPATIVVKVDNNLSFVEYELVTVAQ</sequence>
<dbReference type="InterPro" id="IPR012340">
    <property type="entry name" value="NA-bd_OB-fold"/>
</dbReference>
<comment type="caution">
    <text evidence="1">The sequence shown here is derived from an EMBL/GenBank/DDBJ whole genome shotgun (WGS) entry which is preliminary data.</text>
</comment>
<dbReference type="SUPFAM" id="SSF50249">
    <property type="entry name" value="Nucleic acid-binding proteins"/>
    <property type="match status" value="1"/>
</dbReference>
<proteinExistence type="predicted"/>
<name>A0ABD3CZE2_9LAMI</name>
<dbReference type="PANTHER" id="PTHR31472">
    <property type="entry name" value="OS05G0244600 PROTEIN"/>
    <property type="match status" value="1"/>
</dbReference>
<evidence type="ECO:0000313" key="2">
    <source>
        <dbReference type="Proteomes" id="UP001632038"/>
    </source>
</evidence>
<organism evidence="1 2">
    <name type="scientific">Castilleja foliolosa</name>
    <dbReference type="NCBI Taxonomy" id="1961234"/>
    <lineage>
        <taxon>Eukaryota</taxon>
        <taxon>Viridiplantae</taxon>
        <taxon>Streptophyta</taxon>
        <taxon>Embryophyta</taxon>
        <taxon>Tracheophyta</taxon>
        <taxon>Spermatophyta</taxon>
        <taxon>Magnoliopsida</taxon>
        <taxon>eudicotyledons</taxon>
        <taxon>Gunneridae</taxon>
        <taxon>Pentapetalae</taxon>
        <taxon>asterids</taxon>
        <taxon>lamiids</taxon>
        <taxon>Lamiales</taxon>
        <taxon>Orobanchaceae</taxon>
        <taxon>Pedicularideae</taxon>
        <taxon>Castillejinae</taxon>
        <taxon>Castilleja</taxon>
    </lineage>
</organism>
<dbReference type="AlphaFoldDB" id="A0ABD3CZE2"/>